<organism evidence="2 3">
    <name type="scientific">Bifidobacterium mongoliense DSM 21395</name>
    <dbReference type="NCBI Taxonomy" id="1437603"/>
    <lineage>
        <taxon>Bacteria</taxon>
        <taxon>Bacillati</taxon>
        <taxon>Actinomycetota</taxon>
        <taxon>Actinomycetes</taxon>
        <taxon>Bifidobacteriales</taxon>
        <taxon>Bifidobacteriaceae</taxon>
        <taxon>Bifidobacterium</taxon>
    </lineage>
</organism>
<sequence>MRFGHGTLQAFGQALLTGEQDRHAEPLPYGDEGVEHRPVGQALRDGRDGGQRVMRPESRVIPVTLMSHGHGGGSRMVVDQPSQWSEPVSVRSYAGEQLPTAAGADRQCFGEIGEIRTHGPAGQPSYSCSVDGIGTIAVSDDVTKIAFQLPYPCGPRQPGGVGRQKERCPHERFGHMGGATHHGDHNGVEHRESGFSGVARRSSAPVG</sequence>
<evidence type="ECO:0000313" key="3">
    <source>
        <dbReference type="Proteomes" id="UP000029082"/>
    </source>
</evidence>
<keyword evidence="3" id="KW-1185">Reference proteome</keyword>
<feature type="compositionally biased region" description="Basic and acidic residues" evidence="1">
    <location>
        <begin position="33"/>
        <end position="54"/>
    </location>
</feature>
<feature type="compositionally biased region" description="Basic and acidic residues" evidence="1">
    <location>
        <begin position="181"/>
        <end position="193"/>
    </location>
</feature>
<dbReference type="EMBL" id="JGZE01000011">
    <property type="protein sequence ID" value="KFI76834.1"/>
    <property type="molecule type" value="Genomic_DNA"/>
</dbReference>
<evidence type="ECO:0000256" key="1">
    <source>
        <dbReference type="SAM" id="MobiDB-lite"/>
    </source>
</evidence>
<proteinExistence type="predicted"/>
<dbReference type="Proteomes" id="UP000029082">
    <property type="component" value="Unassembled WGS sequence"/>
</dbReference>
<comment type="caution">
    <text evidence="2">The sequence shown here is derived from an EMBL/GenBank/DDBJ whole genome shotgun (WGS) entry which is preliminary data.</text>
</comment>
<evidence type="ECO:0000313" key="2">
    <source>
        <dbReference type="EMBL" id="KFI76834.1"/>
    </source>
</evidence>
<dbReference type="AlphaFoldDB" id="A0A087C0N4"/>
<reference evidence="2 3" key="1">
    <citation type="submission" date="2014-03" db="EMBL/GenBank/DDBJ databases">
        <title>Genomics of Bifidobacteria.</title>
        <authorList>
            <person name="Ventura M."/>
            <person name="Milani C."/>
            <person name="Lugli G.A."/>
        </authorList>
    </citation>
    <scope>NUCLEOTIDE SEQUENCE [LARGE SCALE GENOMIC DNA]</scope>
    <source>
        <strain evidence="2 3">DSM 21395</strain>
    </source>
</reference>
<accession>A0A087C0N4</accession>
<name>A0A087C0N4_9BIFI</name>
<feature type="region of interest" description="Disordered" evidence="1">
    <location>
        <begin position="175"/>
        <end position="207"/>
    </location>
</feature>
<feature type="region of interest" description="Disordered" evidence="1">
    <location>
        <begin position="23"/>
        <end position="54"/>
    </location>
</feature>
<protein>
    <submittedName>
        <fullName evidence="2">Uncharacterized protein</fullName>
    </submittedName>
</protein>
<gene>
    <name evidence="2" type="ORF">BMON_0739</name>
</gene>